<sequence length="141" mass="16231">MGRRNLELMRAIDTAWNMRQWADYADLLDEDLVAWMSGEDTPHGKAEHIVRAQRFCARFPDCRVHMDPYLDLFLSLDTNRTCSIALLSGSSAVTKGTFKVSFTAICRWNNGRIIEQREYFDNELLMKQLGLHPTMTSNGEL</sequence>
<evidence type="ECO:0000313" key="2">
    <source>
        <dbReference type="Proteomes" id="UP001589692"/>
    </source>
</evidence>
<name>A0ABV6AQK2_9HYPH</name>
<keyword evidence="2" id="KW-1185">Reference proteome</keyword>
<dbReference type="Pfam" id="PF07366">
    <property type="entry name" value="SnoaL"/>
    <property type="match status" value="1"/>
</dbReference>
<reference evidence="1 2" key="1">
    <citation type="submission" date="2024-09" db="EMBL/GenBank/DDBJ databases">
        <authorList>
            <person name="Sun Q."/>
            <person name="Mori K."/>
        </authorList>
    </citation>
    <scope>NUCLEOTIDE SEQUENCE [LARGE SCALE GENOMIC DNA]</scope>
    <source>
        <strain evidence="1 2">TBRC 4938</strain>
    </source>
</reference>
<gene>
    <name evidence="1" type="ORF">ACFFP0_28965</name>
</gene>
<accession>A0ABV6AQK2</accession>
<proteinExistence type="predicted"/>
<dbReference type="SUPFAM" id="SSF54427">
    <property type="entry name" value="NTF2-like"/>
    <property type="match status" value="1"/>
</dbReference>
<dbReference type="Gene3D" id="3.10.450.50">
    <property type="match status" value="1"/>
</dbReference>
<comment type="caution">
    <text evidence="1">The sequence shown here is derived from an EMBL/GenBank/DDBJ whole genome shotgun (WGS) entry which is preliminary data.</text>
</comment>
<dbReference type="InterPro" id="IPR009959">
    <property type="entry name" value="Cyclase_SnoaL-like"/>
</dbReference>
<dbReference type="InterPro" id="IPR032710">
    <property type="entry name" value="NTF2-like_dom_sf"/>
</dbReference>
<evidence type="ECO:0000313" key="1">
    <source>
        <dbReference type="EMBL" id="MFB9952894.1"/>
    </source>
</evidence>
<organism evidence="1 2">
    <name type="scientific">Rhizobium puerariae</name>
    <dbReference type="NCBI Taxonomy" id="1585791"/>
    <lineage>
        <taxon>Bacteria</taxon>
        <taxon>Pseudomonadati</taxon>
        <taxon>Pseudomonadota</taxon>
        <taxon>Alphaproteobacteria</taxon>
        <taxon>Hyphomicrobiales</taxon>
        <taxon>Rhizobiaceae</taxon>
        <taxon>Rhizobium/Agrobacterium group</taxon>
        <taxon>Rhizobium</taxon>
    </lineage>
</organism>
<dbReference type="EMBL" id="JBHMAA010000040">
    <property type="protein sequence ID" value="MFB9952894.1"/>
    <property type="molecule type" value="Genomic_DNA"/>
</dbReference>
<dbReference type="RefSeq" id="WP_377265693.1">
    <property type="nucleotide sequence ID" value="NZ_JBHMAA010000040.1"/>
</dbReference>
<dbReference type="Proteomes" id="UP001589692">
    <property type="component" value="Unassembled WGS sequence"/>
</dbReference>
<protein>
    <submittedName>
        <fullName evidence="1">Ester cyclase</fullName>
    </submittedName>
</protein>